<sequence length="74" mass="8365">MTDRNTDAEQPTPPPRPDPQPADGDLSPCYKAYIERNDHRPDVCTIYSDATPGDVEETWIRARGSAFVSREECR</sequence>
<name>L9XA59_9EURY</name>
<dbReference type="AlphaFoldDB" id="L9XA59"/>
<gene>
    <name evidence="3" type="ORF">C493_06557</name>
</gene>
<comment type="caution">
    <text evidence="3">The sequence shown here is derived from an EMBL/GenBank/DDBJ whole genome shotgun (WGS) entry which is preliminary data.</text>
</comment>
<proteinExistence type="predicted"/>
<organism evidence="3 4">
    <name type="scientific">Natronolimnohabitans innermongolicus JCM 12255</name>
    <dbReference type="NCBI Taxonomy" id="1227499"/>
    <lineage>
        <taxon>Archaea</taxon>
        <taxon>Methanobacteriati</taxon>
        <taxon>Methanobacteriota</taxon>
        <taxon>Stenosarchaea group</taxon>
        <taxon>Halobacteria</taxon>
        <taxon>Halobacteriales</taxon>
        <taxon>Natrialbaceae</taxon>
        <taxon>Natronolimnohabitans</taxon>
    </lineage>
</organism>
<dbReference type="EMBL" id="AOHZ01000034">
    <property type="protein sequence ID" value="ELY58644.1"/>
    <property type="molecule type" value="Genomic_DNA"/>
</dbReference>
<dbReference type="Pfam" id="PF24351">
    <property type="entry name" value="DUF7511"/>
    <property type="match status" value="1"/>
</dbReference>
<dbReference type="Proteomes" id="UP000011602">
    <property type="component" value="Unassembled WGS sequence"/>
</dbReference>
<feature type="compositionally biased region" description="Pro residues" evidence="1">
    <location>
        <begin position="11"/>
        <end position="20"/>
    </location>
</feature>
<evidence type="ECO:0000313" key="4">
    <source>
        <dbReference type="Proteomes" id="UP000011602"/>
    </source>
</evidence>
<feature type="region of interest" description="Disordered" evidence="1">
    <location>
        <begin position="1"/>
        <end position="28"/>
    </location>
</feature>
<evidence type="ECO:0000256" key="1">
    <source>
        <dbReference type="SAM" id="MobiDB-lite"/>
    </source>
</evidence>
<dbReference type="STRING" id="1227499.C493_06557"/>
<protein>
    <recommendedName>
        <fullName evidence="2">DUF7511 domain-containing protein</fullName>
    </recommendedName>
</protein>
<evidence type="ECO:0000259" key="2">
    <source>
        <dbReference type="Pfam" id="PF24351"/>
    </source>
</evidence>
<dbReference type="OrthoDB" id="190609at2157"/>
<reference evidence="3 4" key="1">
    <citation type="journal article" date="2014" name="PLoS Genet.">
        <title>Phylogenetically driven sequencing of extremely halophilic archaea reveals strategies for static and dynamic osmo-response.</title>
        <authorList>
            <person name="Becker E.A."/>
            <person name="Seitzer P.M."/>
            <person name="Tritt A."/>
            <person name="Larsen D."/>
            <person name="Krusor M."/>
            <person name="Yao A.I."/>
            <person name="Wu D."/>
            <person name="Madern D."/>
            <person name="Eisen J.A."/>
            <person name="Darling A.E."/>
            <person name="Facciotti M.T."/>
        </authorList>
    </citation>
    <scope>NUCLEOTIDE SEQUENCE [LARGE SCALE GENOMIC DNA]</scope>
    <source>
        <strain evidence="3 4">JCM 12255</strain>
    </source>
</reference>
<keyword evidence="4" id="KW-1185">Reference proteome</keyword>
<feature type="domain" description="DUF7511" evidence="2">
    <location>
        <begin position="30"/>
        <end position="74"/>
    </location>
</feature>
<dbReference type="eggNOG" id="arCOG06278">
    <property type="taxonomic scope" value="Archaea"/>
</dbReference>
<evidence type="ECO:0000313" key="3">
    <source>
        <dbReference type="EMBL" id="ELY58644.1"/>
    </source>
</evidence>
<dbReference type="RefSeq" id="WP_007258614.1">
    <property type="nucleotide sequence ID" value="NZ_AOHZ01000034.1"/>
</dbReference>
<dbReference type="InterPro" id="IPR055933">
    <property type="entry name" value="DUF7511"/>
</dbReference>
<accession>L9XA59</accession>